<evidence type="ECO:0000313" key="3">
    <source>
        <dbReference type="EMBL" id="MBM7120986.1"/>
    </source>
</evidence>
<keyword evidence="2" id="KW-0732">Signal</keyword>
<sequence>MRKFIAAIVLTGLVGHAFAQTQPAVEQSHNNKAYVAPDAAHATEASVGNLTPLYVGAGVVGAAVIASAINGGGDGRHDPTGGGGGTSGTTGTK</sequence>
<feature type="compositionally biased region" description="Gly residues" evidence="1">
    <location>
        <begin position="80"/>
        <end position="93"/>
    </location>
</feature>
<proteinExistence type="predicted"/>
<dbReference type="RefSeq" id="WP_204635414.1">
    <property type="nucleotide sequence ID" value="NZ_JADIKC010000003.1"/>
</dbReference>
<protein>
    <submittedName>
        <fullName evidence="3">Uncharacterized protein</fullName>
    </submittedName>
</protein>
<gene>
    <name evidence="3" type="ORF">ISP20_07410</name>
</gene>
<organism evidence="3 4">
    <name type="scientific">Dyella kyungheensis</name>
    <dbReference type="NCBI Taxonomy" id="1242174"/>
    <lineage>
        <taxon>Bacteria</taxon>
        <taxon>Pseudomonadati</taxon>
        <taxon>Pseudomonadota</taxon>
        <taxon>Gammaproteobacteria</taxon>
        <taxon>Lysobacterales</taxon>
        <taxon>Rhodanobacteraceae</taxon>
        <taxon>Dyella</taxon>
    </lineage>
</organism>
<keyword evidence="4" id="KW-1185">Reference proteome</keyword>
<dbReference type="Proteomes" id="UP001430065">
    <property type="component" value="Unassembled WGS sequence"/>
</dbReference>
<name>A0ABS2JPN7_9GAMM</name>
<accession>A0ABS2JPN7</accession>
<evidence type="ECO:0000256" key="1">
    <source>
        <dbReference type="SAM" id="MobiDB-lite"/>
    </source>
</evidence>
<comment type="caution">
    <text evidence="3">The sequence shown here is derived from an EMBL/GenBank/DDBJ whole genome shotgun (WGS) entry which is preliminary data.</text>
</comment>
<evidence type="ECO:0000313" key="4">
    <source>
        <dbReference type="Proteomes" id="UP001430065"/>
    </source>
</evidence>
<dbReference type="EMBL" id="JADIKC010000003">
    <property type="protein sequence ID" value="MBM7120986.1"/>
    <property type="molecule type" value="Genomic_DNA"/>
</dbReference>
<feature type="chain" id="PRO_5046816701" evidence="2">
    <location>
        <begin position="20"/>
        <end position="93"/>
    </location>
</feature>
<feature type="signal peptide" evidence="2">
    <location>
        <begin position="1"/>
        <end position="19"/>
    </location>
</feature>
<feature type="region of interest" description="Disordered" evidence="1">
    <location>
        <begin position="70"/>
        <end position="93"/>
    </location>
</feature>
<evidence type="ECO:0000256" key="2">
    <source>
        <dbReference type="SAM" id="SignalP"/>
    </source>
</evidence>
<reference evidence="3 4" key="1">
    <citation type="submission" date="2020-10" db="EMBL/GenBank/DDBJ databases">
        <title>Phylogeny of dyella-like bacteria.</title>
        <authorList>
            <person name="Fu J."/>
        </authorList>
    </citation>
    <scope>NUCLEOTIDE SEQUENCE [LARGE SCALE GENOMIC DNA]</scope>
    <source>
        <strain evidence="3 4">THG-B117</strain>
    </source>
</reference>